<protein>
    <submittedName>
        <fullName evidence="2">(Mediterranean fruit fly) hypothetical protein</fullName>
    </submittedName>
</protein>
<evidence type="ECO:0000256" key="1">
    <source>
        <dbReference type="SAM" id="MobiDB-lite"/>
    </source>
</evidence>
<keyword evidence="3" id="KW-1185">Reference proteome</keyword>
<feature type="compositionally biased region" description="Polar residues" evidence="1">
    <location>
        <begin position="34"/>
        <end position="43"/>
    </location>
</feature>
<dbReference type="EMBL" id="CAJHJT010000034">
    <property type="protein sequence ID" value="CAD7002958.1"/>
    <property type="molecule type" value="Genomic_DNA"/>
</dbReference>
<dbReference type="AlphaFoldDB" id="A0A811UXA6"/>
<proteinExistence type="predicted"/>
<feature type="compositionally biased region" description="Polar residues" evidence="1">
    <location>
        <begin position="112"/>
        <end position="123"/>
    </location>
</feature>
<comment type="caution">
    <text evidence="2">The sequence shown here is derived from an EMBL/GenBank/DDBJ whole genome shotgun (WGS) entry which is preliminary data.</text>
</comment>
<gene>
    <name evidence="2" type="ORF">CCAP1982_LOCUS11422</name>
</gene>
<feature type="region of interest" description="Disordered" evidence="1">
    <location>
        <begin position="1"/>
        <end position="123"/>
    </location>
</feature>
<sequence length="195" mass="21330">MSHHHTPENRRRHHQLFQRGEQRVQLQRRKSFTDYDNAQLGNCSSSSSMASGGGSTGTPTNELQPRGEKPRKKLSFREPVADRPRVRRRSSPQQQSPSDNAINDTAYGLGVASSTPTTKESNNRLGVEDAILIGNANAHKVSCDNLSAGSASHNAALLSLPDNRSYTGQINNLPLDVSGCCYVDNANLAMDFEVR</sequence>
<evidence type="ECO:0000313" key="3">
    <source>
        <dbReference type="Proteomes" id="UP000606786"/>
    </source>
</evidence>
<evidence type="ECO:0000313" key="2">
    <source>
        <dbReference type="EMBL" id="CAD7002958.1"/>
    </source>
</evidence>
<accession>A0A811UXA6</accession>
<dbReference type="Proteomes" id="UP000606786">
    <property type="component" value="Unassembled WGS sequence"/>
</dbReference>
<dbReference type="OrthoDB" id="10030336at2759"/>
<feature type="compositionally biased region" description="Basic and acidic residues" evidence="1">
    <location>
        <begin position="75"/>
        <end position="84"/>
    </location>
</feature>
<name>A0A811UXA6_CERCA</name>
<reference evidence="2" key="1">
    <citation type="submission" date="2020-11" db="EMBL/GenBank/DDBJ databases">
        <authorList>
            <person name="Whitehead M."/>
        </authorList>
    </citation>
    <scope>NUCLEOTIDE SEQUENCE</scope>
    <source>
        <strain evidence="2">EGII</strain>
    </source>
</reference>
<organism evidence="2 3">
    <name type="scientific">Ceratitis capitata</name>
    <name type="common">Mediterranean fruit fly</name>
    <name type="synonym">Tephritis capitata</name>
    <dbReference type="NCBI Taxonomy" id="7213"/>
    <lineage>
        <taxon>Eukaryota</taxon>
        <taxon>Metazoa</taxon>
        <taxon>Ecdysozoa</taxon>
        <taxon>Arthropoda</taxon>
        <taxon>Hexapoda</taxon>
        <taxon>Insecta</taxon>
        <taxon>Pterygota</taxon>
        <taxon>Neoptera</taxon>
        <taxon>Endopterygota</taxon>
        <taxon>Diptera</taxon>
        <taxon>Brachycera</taxon>
        <taxon>Muscomorpha</taxon>
        <taxon>Tephritoidea</taxon>
        <taxon>Tephritidae</taxon>
        <taxon>Ceratitis</taxon>
        <taxon>Ceratitis</taxon>
    </lineage>
</organism>